<proteinExistence type="predicted"/>
<name>A0A4C1XFS6_EUMVA</name>
<sequence>MIPQIDHVTQMSRAARAKLRLILASRLPIRTKLAIYKCYIRSRLTYAAPAWYALCSKLQCQRLHPAEYSTPYNCGGRVVRQKLRIARDLRVETIEEFVRMLARRTLNRADAGPYPSLHNLAPLYDRRRKDTSSHGTWYPNHLTRGRCELTHTGRLAKVTLRKTQESSVPLEKKPGSEF</sequence>
<comment type="caution">
    <text evidence="1">The sequence shown here is derived from an EMBL/GenBank/DDBJ whole genome shotgun (WGS) entry which is preliminary data.</text>
</comment>
<evidence type="ECO:0000313" key="1">
    <source>
        <dbReference type="EMBL" id="GBP61950.1"/>
    </source>
</evidence>
<accession>A0A4C1XFS6</accession>
<reference evidence="1 2" key="1">
    <citation type="journal article" date="2019" name="Commun. Biol.">
        <title>The bagworm genome reveals a unique fibroin gene that provides high tensile strength.</title>
        <authorList>
            <person name="Kono N."/>
            <person name="Nakamura H."/>
            <person name="Ohtoshi R."/>
            <person name="Tomita M."/>
            <person name="Numata K."/>
            <person name="Arakawa K."/>
        </authorList>
    </citation>
    <scope>NUCLEOTIDE SEQUENCE [LARGE SCALE GENOMIC DNA]</scope>
</reference>
<dbReference type="EMBL" id="BGZK01000827">
    <property type="protein sequence ID" value="GBP61950.1"/>
    <property type="molecule type" value="Genomic_DNA"/>
</dbReference>
<organism evidence="1 2">
    <name type="scientific">Eumeta variegata</name>
    <name type="common">Bagworm moth</name>
    <name type="synonym">Eumeta japonica</name>
    <dbReference type="NCBI Taxonomy" id="151549"/>
    <lineage>
        <taxon>Eukaryota</taxon>
        <taxon>Metazoa</taxon>
        <taxon>Ecdysozoa</taxon>
        <taxon>Arthropoda</taxon>
        <taxon>Hexapoda</taxon>
        <taxon>Insecta</taxon>
        <taxon>Pterygota</taxon>
        <taxon>Neoptera</taxon>
        <taxon>Endopterygota</taxon>
        <taxon>Lepidoptera</taxon>
        <taxon>Glossata</taxon>
        <taxon>Ditrysia</taxon>
        <taxon>Tineoidea</taxon>
        <taxon>Psychidae</taxon>
        <taxon>Oiketicinae</taxon>
        <taxon>Eumeta</taxon>
    </lineage>
</organism>
<evidence type="ECO:0000313" key="2">
    <source>
        <dbReference type="Proteomes" id="UP000299102"/>
    </source>
</evidence>
<dbReference type="Proteomes" id="UP000299102">
    <property type="component" value="Unassembled WGS sequence"/>
</dbReference>
<protein>
    <submittedName>
        <fullName evidence="1">Uncharacterized protein</fullName>
    </submittedName>
</protein>
<dbReference type="AlphaFoldDB" id="A0A4C1XFS6"/>
<keyword evidence="2" id="KW-1185">Reference proteome</keyword>
<dbReference type="OrthoDB" id="412981at2759"/>
<gene>
    <name evidence="1" type="ORF">EVAR_45007_1</name>
</gene>